<feature type="region of interest" description="Disordered" evidence="1">
    <location>
        <begin position="84"/>
        <end position="119"/>
    </location>
</feature>
<feature type="compositionally biased region" description="Acidic residues" evidence="1">
    <location>
        <begin position="93"/>
        <end position="107"/>
    </location>
</feature>
<evidence type="ECO:0000256" key="1">
    <source>
        <dbReference type="SAM" id="MobiDB-lite"/>
    </source>
</evidence>
<name>A0A0C9Y0B7_9AGAM</name>
<reference evidence="2 3" key="1">
    <citation type="submission" date="2014-04" db="EMBL/GenBank/DDBJ databases">
        <authorList>
            <consortium name="DOE Joint Genome Institute"/>
            <person name="Kuo A."/>
            <person name="Kohler A."/>
            <person name="Costa M.D."/>
            <person name="Nagy L.G."/>
            <person name="Floudas D."/>
            <person name="Copeland A."/>
            <person name="Barry K.W."/>
            <person name="Cichocki N."/>
            <person name="Veneault-Fourrey C."/>
            <person name="LaButti K."/>
            <person name="Lindquist E.A."/>
            <person name="Lipzen A."/>
            <person name="Lundell T."/>
            <person name="Morin E."/>
            <person name="Murat C."/>
            <person name="Sun H."/>
            <person name="Tunlid A."/>
            <person name="Henrissat B."/>
            <person name="Grigoriev I.V."/>
            <person name="Hibbett D.S."/>
            <person name="Martin F."/>
            <person name="Nordberg H.P."/>
            <person name="Cantor M.N."/>
            <person name="Hua S.X."/>
        </authorList>
    </citation>
    <scope>NUCLEOTIDE SEQUENCE [LARGE SCALE GENOMIC DNA]</scope>
    <source>
        <strain evidence="2 3">441</strain>
    </source>
</reference>
<keyword evidence="3" id="KW-1185">Reference proteome</keyword>
<sequence length="119" mass="12717">MESTLYWLNLTWKLSTPNKKALLLGHVNSWVNEVRPSVGCGTASDSQFGGKSYPPSSTVPSLMTKATSISSVASDATLAYRDTPVPPIISFPDSEDEGDAQDITAEDVDGRQVTTTLPV</sequence>
<reference evidence="3" key="2">
    <citation type="submission" date="2015-01" db="EMBL/GenBank/DDBJ databases">
        <title>Evolutionary Origins and Diversification of the Mycorrhizal Mutualists.</title>
        <authorList>
            <consortium name="DOE Joint Genome Institute"/>
            <consortium name="Mycorrhizal Genomics Consortium"/>
            <person name="Kohler A."/>
            <person name="Kuo A."/>
            <person name="Nagy L.G."/>
            <person name="Floudas D."/>
            <person name="Copeland A."/>
            <person name="Barry K.W."/>
            <person name="Cichocki N."/>
            <person name="Veneault-Fourrey C."/>
            <person name="LaButti K."/>
            <person name="Lindquist E.A."/>
            <person name="Lipzen A."/>
            <person name="Lundell T."/>
            <person name="Morin E."/>
            <person name="Murat C."/>
            <person name="Riley R."/>
            <person name="Ohm R."/>
            <person name="Sun H."/>
            <person name="Tunlid A."/>
            <person name="Henrissat B."/>
            <person name="Grigoriev I.V."/>
            <person name="Hibbett D.S."/>
            <person name="Martin F."/>
        </authorList>
    </citation>
    <scope>NUCLEOTIDE SEQUENCE [LARGE SCALE GENOMIC DNA]</scope>
    <source>
        <strain evidence="3">441</strain>
    </source>
</reference>
<dbReference type="EMBL" id="KN834502">
    <property type="protein sequence ID" value="KIK10646.1"/>
    <property type="molecule type" value="Genomic_DNA"/>
</dbReference>
<evidence type="ECO:0000313" key="2">
    <source>
        <dbReference type="EMBL" id="KIK10646.1"/>
    </source>
</evidence>
<dbReference type="Proteomes" id="UP000054018">
    <property type="component" value="Unassembled WGS sequence"/>
</dbReference>
<proteinExistence type="predicted"/>
<dbReference type="AlphaFoldDB" id="A0A0C9Y0B7"/>
<dbReference type="HOGENOM" id="CLU_2062409_0_0_1"/>
<organism evidence="2 3">
    <name type="scientific">Pisolithus microcarpus 441</name>
    <dbReference type="NCBI Taxonomy" id="765257"/>
    <lineage>
        <taxon>Eukaryota</taxon>
        <taxon>Fungi</taxon>
        <taxon>Dikarya</taxon>
        <taxon>Basidiomycota</taxon>
        <taxon>Agaricomycotina</taxon>
        <taxon>Agaricomycetes</taxon>
        <taxon>Agaricomycetidae</taxon>
        <taxon>Boletales</taxon>
        <taxon>Sclerodermatineae</taxon>
        <taxon>Pisolithaceae</taxon>
        <taxon>Pisolithus</taxon>
    </lineage>
</organism>
<evidence type="ECO:0000313" key="3">
    <source>
        <dbReference type="Proteomes" id="UP000054018"/>
    </source>
</evidence>
<protein>
    <submittedName>
        <fullName evidence="2">Uncharacterized protein</fullName>
    </submittedName>
</protein>
<dbReference type="OrthoDB" id="2676184at2759"/>
<accession>A0A0C9Y0B7</accession>
<gene>
    <name evidence="2" type="ORF">PISMIDRAFT_20205</name>
</gene>